<dbReference type="AlphaFoldDB" id="A0A9D4MB52"/>
<dbReference type="SUPFAM" id="SSF49723">
    <property type="entry name" value="Lipase/lipooxygenase domain (PLAT/LH2 domain)"/>
    <property type="match status" value="1"/>
</dbReference>
<feature type="repeat" description="ANK" evidence="1">
    <location>
        <begin position="684"/>
        <end position="716"/>
    </location>
</feature>
<dbReference type="PROSITE" id="PS50088">
    <property type="entry name" value="ANK_REPEAT"/>
    <property type="match status" value="3"/>
</dbReference>
<comment type="caution">
    <text evidence="2">Lacks conserved residue(s) required for the propagation of feature annotation.</text>
</comment>
<feature type="compositionally biased region" description="Basic and acidic residues" evidence="3">
    <location>
        <begin position="437"/>
        <end position="488"/>
    </location>
</feature>
<dbReference type="InterPro" id="IPR001024">
    <property type="entry name" value="PLAT/LH2_dom"/>
</dbReference>
<feature type="compositionally biased region" description="Low complexity" evidence="3">
    <location>
        <begin position="492"/>
        <end position="504"/>
    </location>
</feature>
<dbReference type="Pfam" id="PF01477">
    <property type="entry name" value="PLAT"/>
    <property type="match status" value="1"/>
</dbReference>
<name>A0A9D4MB52_DREPO</name>
<reference evidence="5" key="1">
    <citation type="journal article" date="2019" name="bioRxiv">
        <title>The Genome of the Zebra Mussel, Dreissena polymorpha: A Resource for Invasive Species Research.</title>
        <authorList>
            <person name="McCartney M.A."/>
            <person name="Auch B."/>
            <person name="Kono T."/>
            <person name="Mallez S."/>
            <person name="Zhang Y."/>
            <person name="Obille A."/>
            <person name="Becker A."/>
            <person name="Abrahante J.E."/>
            <person name="Garbe J."/>
            <person name="Badalamenti J.P."/>
            <person name="Herman A."/>
            <person name="Mangelson H."/>
            <person name="Liachko I."/>
            <person name="Sullivan S."/>
            <person name="Sone E.D."/>
            <person name="Koren S."/>
            <person name="Silverstein K.A.T."/>
            <person name="Beckman K.B."/>
            <person name="Gohl D.M."/>
        </authorList>
    </citation>
    <scope>NUCLEOTIDE SEQUENCE</scope>
    <source>
        <strain evidence="5">Duluth1</strain>
        <tissue evidence="5">Whole animal</tissue>
    </source>
</reference>
<feature type="repeat" description="ANK" evidence="1">
    <location>
        <begin position="651"/>
        <end position="683"/>
    </location>
</feature>
<feature type="compositionally biased region" description="Polar residues" evidence="3">
    <location>
        <begin position="266"/>
        <end position="276"/>
    </location>
</feature>
<dbReference type="SMART" id="SM00308">
    <property type="entry name" value="LH2"/>
    <property type="match status" value="1"/>
</dbReference>
<dbReference type="Gene3D" id="2.40.180.10">
    <property type="entry name" value="Catalase core domain"/>
    <property type="match status" value="1"/>
</dbReference>
<dbReference type="EMBL" id="JAIWYP010000002">
    <property type="protein sequence ID" value="KAH3873034.1"/>
    <property type="molecule type" value="Genomic_DNA"/>
</dbReference>
<feature type="region of interest" description="Disordered" evidence="3">
    <location>
        <begin position="437"/>
        <end position="552"/>
    </location>
</feature>
<evidence type="ECO:0000256" key="2">
    <source>
        <dbReference type="PROSITE-ProRule" id="PRU00152"/>
    </source>
</evidence>
<keyword evidence="6" id="KW-1185">Reference proteome</keyword>
<feature type="region of interest" description="Disordered" evidence="3">
    <location>
        <begin position="147"/>
        <end position="187"/>
    </location>
</feature>
<evidence type="ECO:0000313" key="6">
    <source>
        <dbReference type="Proteomes" id="UP000828390"/>
    </source>
</evidence>
<accession>A0A9D4MB52</accession>
<organism evidence="5 6">
    <name type="scientific">Dreissena polymorpha</name>
    <name type="common">Zebra mussel</name>
    <name type="synonym">Mytilus polymorpha</name>
    <dbReference type="NCBI Taxonomy" id="45954"/>
    <lineage>
        <taxon>Eukaryota</taxon>
        <taxon>Metazoa</taxon>
        <taxon>Spiralia</taxon>
        <taxon>Lophotrochozoa</taxon>
        <taxon>Mollusca</taxon>
        <taxon>Bivalvia</taxon>
        <taxon>Autobranchia</taxon>
        <taxon>Heteroconchia</taxon>
        <taxon>Euheterodonta</taxon>
        <taxon>Imparidentia</taxon>
        <taxon>Neoheterodontei</taxon>
        <taxon>Myida</taxon>
        <taxon>Dreissenoidea</taxon>
        <taxon>Dreissenidae</taxon>
        <taxon>Dreissena</taxon>
    </lineage>
</organism>
<feature type="compositionally biased region" description="Polar residues" evidence="3">
    <location>
        <begin position="781"/>
        <end position="791"/>
    </location>
</feature>
<dbReference type="SUPFAM" id="SSF48403">
    <property type="entry name" value="Ankyrin repeat"/>
    <property type="match status" value="1"/>
</dbReference>
<reference evidence="5" key="2">
    <citation type="submission" date="2020-11" db="EMBL/GenBank/DDBJ databases">
        <authorList>
            <person name="McCartney M.A."/>
            <person name="Auch B."/>
            <person name="Kono T."/>
            <person name="Mallez S."/>
            <person name="Becker A."/>
            <person name="Gohl D.M."/>
            <person name="Silverstein K.A.T."/>
            <person name="Koren S."/>
            <person name="Bechman K.B."/>
            <person name="Herman A."/>
            <person name="Abrahante J.E."/>
            <person name="Garbe J."/>
        </authorList>
    </citation>
    <scope>NUCLEOTIDE SEQUENCE</scope>
    <source>
        <strain evidence="5">Duluth1</strain>
        <tissue evidence="5">Whole animal</tissue>
    </source>
</reference>
<dbReference type="InterPro" id="IPR036392">
    <property type="entry name" value="PLAT/LH2_dom_sf"/>
</dbReference>
<dbReference type="Gene3D" id="1.25.40.20">
    <property type="entry name" value="Ankyrin repeat-containing domain"/>
    <property type="match status" value="1"/>
</dbReference>
<gene>
    <name evidence="5" type="ORF">DPMN_036259</name>
</gene>
<feature type="repeat" description="ANK" evidence="1">
    <location>
        <begin position="618"/>
        <end position="650"/>
    </location>
</feature>
<dbReference type="InterPro" id="IPR052970">
    <property type="entry name" value="Inner_ear_hair_cell_LOXHD"/>
</dbReference>
<dbReference type="PANTHER" id="PTHR45901:SF3">
    <property type="entry name" value="LIPOXYGENASE HOMOLOGY DOMAIN-CONTAINING PROTEIN 1"/>
    <property type="match status" value="1"/>
</dbReference>
<dbReference type="PANTHER" id="PTHR45901">
    <property type="entry name" value="PROTEIN CBG12474"/>
    <property type="match status" value="1"/>
</dbReference>
<dbReference type="Pfam" id="PF12796">
    <property type="entry name" value="Ank_2"/>
    <property type="match status" value="2"/>
</dbReference>
<sequence>TDGELREDDIKRLLKRYMYKYRFIPDSKDNNKLQIKQPQKVVGFDLDPSRSGHLSNRKTPWQPNVHNKHPTMPEWMYRHHPTQGRAIKAELVGFGVGLPSQKHKRIKGGFPQMRTVPSRSITRGEAQRLIDVATKILVATEHVNNLQARPVTPNHKKQAAPKPFETNQNLPDGKSRKKKRPSTAKYTWDIHGRRHIRVKSYDDSFVPDWLMTQRRDERKQKEAESEEDEPATPKPSPRPKSAKYRQREPDPSPPRPTVINVPETPMSKQVAVNQGSQTVDDVGIQTERKLLEEYDHSEEEVKDGPWCEYQVYVRTGDRVGAATKADVKITLYGEKGRTKEITLGKSSQNKVKFQRGKEDIFVFPAHHVGKLRKIKIGHDRPELNYAWYVDSVSVSDMHDKRIYDFPCHTWLSGRDGDKKTYKEFTLDGERAFVEAFNKERERSYPSAGRDRNKGDDSSESKASKNDKGSQESLRGSRGEGHSDDESTRSHSSRSTSSMSSSSSSRGRRTPAKVTKREISPPRKTEKDEFFDSKVSGPTFTFRNSKDETTDPEEYLSGYKAGLEAASAEQKHQHSEEDRAKKRVLDGVTIHDAARTGDMDRMQKLLDNFPDMKESKDEAGLTPLHIASTHGRLDIVKWLTALGVNLNTETQTGYTAIHLAASNGHLNCIIVLAAMGAKLTCLSVDKQTPLHLAAMNGHLECVKWLIANRANLSAKDNQDRSALELAEEYQQKEVAAFIRKCLDEEKDPNSSLHSLRKSRNGLGTIQEDSRTEGSSLWRDDSNAYSSRATAGSQREGRNARESNAQSAKNFIQIPVIW</sequence>
<evidence type="ECO:0000256" key="1">
    <source>
        <dbReference type="PROSITE-ProRule" id="PRU00023"/>
    </source>
</evidence>
<evidence type="ECO:0000313" key="5">
    <source>
        <dbReference type="EMBL" id="KAH3873034.1"/>
    </source>
</evidence>
<dbReference type="InterPro" id="IPR036770">
    <property type="entry name" value="Ankyrin_rpt-contain_sf"/>
</dbReference>
<comment type="caution">
    <text evidence="5">The sequence shown here is derived from an EMBL/GenBank/DDBJ whole genome shotgun (WGS) entry which is preliminary data.</text>
</comment>
<feature type="domain" description="PLAT" evidence="4">
    <location>
        <begin position="307"/>
        <end position="425"/>
    </location>
</feature>
<dbReference type="CDD" id="cd01756">
    <property type="entry name" value="PLAT_repeat"/>
    <property type="match status" value="1"/>
</dbReference>
<proteinExistence type="predicted"/>
<dbReference type="SMART" id="SM00248">
    <property type="entry name" value="ANK"/>
    <property type="match status" value="4"/>
</dbReference>
<dbReference type="Proteomes" id="UP000828390">
    <property type="component" value="Unassembled WGS sequence"/>
</dbReference>
<evidence type="ECO:0000256" key="3">
    <source>
        <dbReference type="SAM" id="MobiDB-lite"/>
    </source>
</evidence>
<feature type="compositionally biased region" description="Basic and acidic residues" evidence="3">
    <location>
        <begin position="514"/>
        <end position="531"/>
    </location>
</feature>
<feature type="compositionally biased region" description="Basic and acidic residues" evidence="3">
    <location>
        <begin position="766"/>
        <end position="780"/>
    </location>
</feature>
<protein>
    <recommendedName>
        <fullName evidence="4">PLAT domain-containing protein</fullName>
    </recommendedName>
</protein>
<feature type="region of interest" description="Disordered" evidence="3">
    <location>
        <begin position="746"/>
        <end position="804"/>
    </location>
</feature>
<evidence type="ECO:0000259" key="4">
    <source>
        <dbReference type="PROSITE" id="PS50095"/>
    </source>
</evidence>
<dbReference type="PROSITE" id="PS50297">
    <property type="entry name" value="ANK_REP_REGION"/>
    <property type="match status" value="3"/>
</dbReference>
<feature type="non-terminal residue" evidence="5">
    <location>
        <position position="1"/>
    </location>
</feature>
<dbReference type="InterPro" id="IPR002110">
    <property type="entry name" value="Ankyrin_rpt"/>
</dbReference>
<keyword evidence="1" id="KW-0040">ANK repeat</keyword>
<dbReference type="PROSITE" id="PS50095">
    <property type="entry name" value="PLAT"/>
    <property type="match status" value="1"/>
</dbReference>
<feature type="region of interest" description="Disordered" evidence="3">
    <location>
        <begin position="215"/>
        <end position="276"/>
    </location>
</feature>